<dbReference type="GO" id="GO:0016485">
    <property type="term" value="P:protein processing"/>
    <property type="evidence" value="ECO:0007669"/>
    <property type="project" value="TreeGrafter"/>
</dbReference>
<keyword evidence="5 8" id="KW-0720">Serine protease</keyword>
<dbReference type="PROSITE" id="PS00138">
    <property type="entry name" value="SUBTILASE_SER"/>
    <property type="match status" value="1"/>
</dbReference>
<dbReference type="InterPro" id="IPR023828">
    <property type="entry name" value="Peptidase_S8_Ser-AS"/>
</dbReference>
<sequence>MIKHNSKLLPLVSACLMGIAGMSNAQNNSTPPYTNLFADKTEYLSRDKDPLYPMQWHLRNRGQNAEATNGGDKNNDIAATNAHVKFRVLGESVKVAVVDSGLAIRHEDLAPNVLRGRSRNYADNGRRSTDPTPPRSETGGDHGTSVAGLIAARGFNGVGGRGVAPLAKLMGFNWLENQQYEYWVESHGGAGVTDDALVINQSYGFSPIWPVNFDSTDNLNEEDHLEDVTTSANNNRGIAFVKSAGNSFRYLRNTAGVASFNINRRRYTPDFIFSADSRDTNKTQAESLPAQVAATEPSNASFYHTTISALSAAESKDANGNKNGDLLSSYSTVGSSVWISAHGGEFGEDDPAMVTTDIEGCNAGYARNDQSTSFNDGTHPLNQGCNYTSTFNGTSSAAPVASGVFALILDANPNLTWRDAKDILAKTATKIGTNFKPITVETGSGEFVAEPGWITNAADYNFHNWYGFGRANAAKAVKMAKSNRYNPLPPVQNTGFIAYNGGNASIPEGPNGVEQSLRVRNDLTVEAVQVKLSINHGRDADLAIELISPSGTSSMMLTPRSMLVLDQSSRIDSQAANALDTQTNFNDTVLLSNAFYGEPAQGEWTLKVTDTNSGEFVFYGYRRDTREFTPIRTRNNNRLGQLTDWSIRIYGH</sequence>
<name>A0AA37TAZ1_9GAMM</name>
<keyword evidence="2 8" id="KW-0645">Protease</keyword>
<evidence type="ECO:0000256" key="9">
    <source>
        <dbReference type="SAM" id="MobiDB-lite"/>
    </source>
</evidence>
<feature type="region of interest" description="Disordered" evidence="9">
    <location>
        <begin position="115"/>
        <end position="145"/>
    </location>
</feature>
<dbReference type="InterPro" id="IPR015500">
    <property type="entry name" value="Peptidase_S8_subtilisin-rel"/>
</dbReference>
<evidence type="ECO:0000256" key="7">
    <source>
        <dbReference type="PIRSR" id="PIRSR615500-1"/>
    </source>
</evidence>
<dbReference type="CDD" id="cd04059">
    <property type="entry name" value="Peptidases_S8_Protein_convertases_Kexins_Furin-like"/>
    <property type="match status" value="1"/>
</dbReference>
<evidence type="ECO:0000256" key="1">
    <source>
        <dbReference type="ARBA" id="ARBA00005325"/>
    </source>
</evidence>
<dbReference type="InterPro" id="IPR022398">
    <property type="entry name" value="Peptidase_S8_His-AS"/>
</dbReference>
<feature type="signal peptide" evidence="10">
    <location>
        <begin position="1"/>
        <end position="25"/>
    </location>
</feature>
<dbReference type="Proteomes" id="UP001156870">
    <property type="component" value="Unassembled WGS sequence"/>
</dbReference>
<comment type="caution">
    <text evidence="12">The sequence shown here is derived from an EMBL/GenBank/DDBJ whole genome shotgun (WGS) entry which is preliminary data.</text>
</comment>
<protein>
    <submittedName>
        <fullName evidence="12">Peptidase S8</fullName>
    </submittedName>
</protein>
<dbReference type="GO" id="GO:0005737">
    <property type="term" value="C:cytoplasm"/>
    <property type="evidence" value="ECO:0007669"/>
    <property type="project" value="UniProtKB-ARBA"/>
</dbReference>
<evidence type="ECO:0000256" key="6">
    <source>
        <dbReference type="ARBA" id="ARBA00022837"/>
    </source>
</evidence>
<proteinExistence type="inferred from homology"/>
<feature type="active site" description="Charge relay system" evidence="7 8">
    <location>
        <position position="395"/>
    </location>
</feature>
<gene>
    <name evidence="12" type="ORF">GCM10007877_37820</name>
</gene>
<dbReference type="GO" id="GO:0012505">
    <property type="term" value="C:endomembrane system"/>
    <property type="evidence" value="ECO:0007669"/>
    <property type="project" value="UniProtKB-ARBA"/>
</dbReference>
<feature type="active site" description="Charge relay system" evidence="7 8">
    <location>
        <position position="142"/>
    </location>
</feature>
<keyword evidence="4 8" id="KW-0378">Hydrolase</keyword>
<dbReference type="InterPro" id="IPR036852">
    <property type="entry name" value="Peptidase_S8/S53_dom_sf"/>
</dbReference>
<dbReference type="InterPro" id="IPR002884">
    <property type="entry name" value="P_dom"/>
</dbReference>
<dbReference type="PROSITE" id="PS00137">
    <property type="entry name" value="SUBTILASE_HIS"/>
    <property type="match status" value="1"/>
</dbReference>
<feature type="chain" id="PRO_5041355371" evidence="10">
    <location>
        <begin position="26"/>
        <end position="652"/>
    </location>
</feature>
<evidence type="ECO:0000256" key="8">
    <source>
        <dbReference type="PROSITE-ProRule" id="PRU01240"/>
    </source>
</evidence>
<dbReference type="PROSITE" id="PS51829">
    <property type="entry name" value="P_HOMO_B"/>
    <property type="match status" value="1"/>
</dbReference>
<dbReference type="Pfam" id="PF01483">
    <property type="entry name" value="P_proprotein"/>
    <property type="match status" value="1"/>
</dbReference>
<dbReference type="PANTHER" id="PTHR42884:SF14">
    <property type="entry name" value="NEUROENDOCRINE CONVERTASE 1"/>
    <property type="match status" value="1"/>
</dbReference>
<evidence type="ECO:0000256" key="4">
    <source>
        <dbReference type="ARBA" id="ARBA00022801"/>
    </source>
</evidence>
<feature type="domain" description="P/Homo B" evidence="11">
    <location>
        <begin position="488"/>
        <end position="652"/>
    </location>
</feature>
<keyword evidence="13" id="KW-1185">Reference proteome</keyword>
<dbReference type="GO" id="GO:0004252">
    <property type="term" value="F:serine-type endopeptidase activity"/>
    <property type="evidence" value="ECO:0007669"/>
    <property type="project" value="UniProtKB-UniRule"/>
</dbReference>
<dbReference type="InterPro" id="IPR023827">
    <property type="entry name" value="Peptidase_S8_Asp-AS"/>
</dbReference>
<dbReference type="PANTHER" id="PTHR42884">
    <property type="entry name" value="PROPROTEIN CONVERTASE SUBTILISIN/KEXIN-RELATED"/>
    <property type="match status" value="1"/>
</dbReference>
<evidence type="ECO:0000256" key="5">
    <source>
        <dbReference type="ARBA" id="ARBA00022825"/>
    </source>
</evidence>
<dbReference type="SUPFAM" id="SSF49785">
    <property type="entry name" value="Galactose-binding domain-like"/>
    <property type="match status" value="1"/>
</dbReference>
<dbReference type="Gene3D" id="3.40.50.200">
    <property type="entry name" value="Peptidase S8/S53 domain"/>
    <property type="match status" value="1"/>
</dbReference>
<dbReference type="Pfam" id="PF00082">
    <property type="entry name" value="Peptidase_S8"/>
    <property type="match status" value="1"/>
</dbReference>
<accession>A0AA37TAZ1</accession>
<evidence type="ECO:0000259" key="11">
    <source>
        <dbReference type="PROSITE" id="PS51829"/>
    </source>
</evidence>
<evidence type="ECO:0000256" key="10">
    <source>
        <dbReference type="SAM" id="SignalP"/>
    </source>
</evidence>
<dbReference type="RefSeq" id="WP_232595799.1">
    <property type="nucleotide sequence ID" value="NZ_BSPD01000097.1"/>
</dbReference>
<dbReference type="Gene3D" id="2.60.120.260">
    <property type="entry name" value="Galactose-binding domain-like"/>
    <property type="match status" value="1"/>
</dbReference>
<dbReference type="PROSITE" id="PS00136">
    <property type="entry name" value="SUBTILASE_ASP"/>
    <property type="match status" value="1"/>
</dbReference>
<organism evidence="12 13">
    <name type="scientific">Marinibactrum halimedae</name>
    <dbReference type="NCBI Taxonomy" id="1444977"/>
    <lineage>
        <taxon>Bacteria</taxon>
        <taxon>Pseudomonadati</taxon>
        <taxon>Pseudomonadota</taxon>
        <taxon>Gammaproteobacteria</taxon>
        <taxon>Cellvibrionales</taxon>
        <taxon>Cellvibrionaceae</taxon>
        <taxon>Marinibactrum</taxon>
    </lineage>
</organism>
<dbReference type="InterPro" id="IPR008979">
    <property type="entry name" value="Galactose-bd-like_sf"/>
</dbReference>
<dbReference type="InterPro" id="IPR034182">
    <property type="entry name" value="Kexin/furin"/>
</dbReference>
<dbReference type="SUPFAM" id="SSF52743">
    <property type="entry name" value="Subtilisin-like"/>
    <property type="match status" value="1"/>
</dbReference>
<reference evidence="12 13" key="1">
    <citation type="journal article" date="2014" name="Int. J. Syst. Evol. Microbiol.">
        <title>Complete genome sequence of Corynebacterium casei LMG S-19264T (=DSM 44701T), isolated from a smear-ripened cheese.</title>
        <authorList>
            <consortium name="US DOE Joint Genome Institute (JGI-PGF)"/>
            <person name="Walter F."/>
            <person name="Albersmeier A."/>
            <person name="Kalinowski J."/>
            <person name="Ruckert C."/>
        </authorList>
    </citation>
    <scope>NUCLEOTIDE SEQUENCE [LARGE SCALE GENOMIC DNA]</scope>
    <source>
        <strain evidence="12 13">NBRC 110095</strain>
    </source>
</reference>
<comment type="similarity">
    <text evidence="1">Belongs to the peptidase S8 family. Furin subfamily.</text>
</comment>
<evidence type="ECO:0000256" key="2">
    <source>
        <dbReference type="ARBA" id="ARBA00022670"/>
    </source>
</evidence>
<dbReference type="PRINTS" id="PR00723">
    <property type="entry name" value="SUBTILISIN"/>
</dbReference>
<keyword evidence="3 10" id="KW-0732">Signal</keyword>
<dbReference type="GO" id="GO:0016020">
    <property type="term" value="C:membrane"/>
    <property type="evidence" value="ECO:0007669"/>
    <property type="project" value="TreeGrafter"/>
</dbReference>
<keyword evidence="6" id="KW-0106">Calcium</keyword>
<feature type="active site" description="Charge relay system" evidence="7 8">
    <location>
        <position position="99"/>
    </location>
</feature>
<evidence type="ECO:0000256" key="3">
    <source>
        <dbReference type="ARBA" id="ARBA00022729"/>
    </source>
</evidence>
<dbReference type="EMBL" id="BSPD01000097">
    <property type="protein sequence ID" value="GLS28063.1"/>
    <property type="molecule type" value="Genomic_DNA"/>
</dbReference>
<dbReference type="InterPro" id="IPR000209">
    <property type="entry name" value="Peptidase_S8/S53_dom"/>
</dbReference>
<dbReference type="AlphaFoldDB" id="A0AA37TAZ1"/>
<dbReference type="PROSITE" id="PS51892">
    <property type="entry name" value="SUBTILASE"/>
    <property type="match status" value="1"/>
</dbReference>
<evidence type="ECO:0000313" key="12">
    <source>
        <dbReference type="EMBL" id="GLS28063.1"/>
    </source>
</evidence>
<evidence type="ECO:0000313" key="13">
    <source>
        <dbReference type="Proteomes" id="UP001156870"/>
    </source>
</evidence>